<dbReference type="AlphaFoldDB" id="A0AAU9CS70"/>
<keyword evidence="4" id="KW-1185">Reference proteome</keyword>
<dbReference type="RefSeq" id="WP_338395124.1">
    <property type="nucleotide sequence ID" value="NZ_AP025316.1"/>
</dbReference>
<dbReference type="Pfam" id="PF00754">
    <property type="entry name" value="F5_F8_type_C"/>
    <property type="match status" value="1"/>
</dbReference>
<dbReference type="PROSITE" id="PS50022">
    <property type="entry name" value="FA58C_3"/>
    <property type="match status" value="1"/>
</dbReference>
<proteinExistence type="predicted"/>
<dbReference type="InterPro" id="IPR008979">
    <property type="entry name" value="Galactose-bd-like_sf"/>
</dbReference>
<evidence type="ECO:0000313" key="3">
    <source>
        <dbReference type="EMBL" id="BDD11971.1"/>
    </source>
</evidence>
<feature type="signal peptide" evidence="1">
    <location>
        <begin position="1"/>
        <end position="18"/>
    </location>
</feature>
<geneLocation type="plasmid" evidence="3 4">
    <name>pFA2</name>
</geneLocation>
<protein>
    <recommendedName>
        <fullName evidence="2">F5/8 type C domain-containing protein</fullName>
    </recommendedName>
</protein>
<keyword evidence="3" id="KW-0614">Plasmid</keyword>
<keyword evidence="1" id="KW-0732">Signal</keyword>
<dbReference type="PROSITE" id="PS51257">
    <property type="entry name" value="PROKAR_LIPOPROTEIN"/>
    <property type="match status" value="1"/>
</dbReference>
<sequence length="667" mass="73486">MKRYTGIFFLFFAAVLFACDEDEIVKDYRPIEDSYKGQPVYVMNDLSHHWNLFLQSSSQDDGVKGFARYLDTSKGQYMQTSLGNLRDLSPLDVSILNVMLNSDFVGGYSPEDIANLKSVPENGGSLCFFYSGEAKKLDGVNTLGAEFGFTMTAGDVAVPVKTTGELGASGTDVAIAGKGAKLTLATPADWKIVMKDAAGEAVMAYQESGSGKVLVSAVNIFGQDADGNLLNDALVKAMVPELSNGKIGPASNSVLLKKVLGKRNFVQDKVTLLTNDYQQNYGEDLSALLDDAFKGVDDYLELEAKSNKFSVDLLSTDQKIIKSADRLSVGLFYSGYPDSKEGMVEQFITAIADNWMLYKDPIEDEALRVYLSAVVAKSKGLDSDKILMPYLALANDPANAQKLKEYDPITMTDEQKATFPKDLRLAKYIKALVGITEDFGPESLSKYLTMQDEVVPKSESYDFTGHDAVWIWDKLAKDKNEDADLFPLFNQMGYMANRDKVTLPASLGADYLDRSEWEVIFASDEETIGEGSAKGWARNAFDGNKGTNWHSQYRPSSPGFPHEVQFDMGKEATVIGFSKEGRKQFFNGLIGKFALYVSNDLDDWGTPVATGEWKKVTYDELVVYTTAQKKGRYVRFVALTPLIDPNGGNQDPKAMVISEFKVIGVEE</sequence>
<reference evidence="3 4" key="1">
    <citation type="submission" date="2021-12" db="EMBL/GenBank/DDBJ databases">
        <title>Genome sequencing of bacteria with rrn-lacking chromosome and rrn-plasmid.</title>
        <authorList>
            <person name="Anda M."/>
            <person name="Iwasaki W."/>
        </authorList>
    </citation>
    <scope>NUCLEOTIDE SEQUENCE [LARGE SCALE GENOMIC DNA]</scope>
    <source>
        <strain evidence="3 4">DSM 100852</strain>
        <plasmid evidence="3 4">pFA2</plasmid>
    </source>
</reference>
<dbReference type="Proteomes" id="UP001348817">
    <property type="component" value="Plasmid pFA2"/>
</dbReference>
<dbReference type="SUPFAM" id="SSF49785">
    <property type="entry name" value="Galactose-binding domain-like"/>
    <property type="match status" value="1"/>
</dbReference>
<evidence type="ECO:0000256" key="1">
    <source>
        <dbReference type="SAM" id="SignalP"/>
    </source>
</evidence>
<dbReference type="Gene3D" id="2.60.120.260">
    <property type="entry name" value="Galactose-binding domain-like"/>
    <property type="match status" value="1"/>
</dbReference>
<gene>
    <name evidence="3" type="ORF">FUAX_44030</name>
</gene>
<dbReference type="EMBL" id="AP025316">
    <property type="protein sequence ID" value="BDD11971.1"/>
    <property type="molecule type" value="Genomic_DNA"/>
</dbReference>
<evidence type="ECO:0000313" key="4">
    <source>
        <dbReference type="Proteomes" id="UP001348817"/>
    </source>
</evidence>
<name>A0AAU9CS70_9BACT</name>
<organism evidence="3 4">
    <name type="scientific">Fulvitalea axinellae</name>
    <dbReference type="NCBI Taxonomy" id="1182444"/>
    <lineage>
        <taxon>Bacteria</taxon>
        <taxon>Pseudomonadati</taxon>
        <taxon>Bacteroidota</taxon>
        <taxon>Cytophagia</taxon>
        <taxon>Cytophagales</taxon>
        <taxon>Persicobacteraceae</taxon>
        <taxon>Fulvitalea</taxon>
    </lineage>
</organism>
<evidence type="ECO:0000259" key="2">
    <source>
        <dbReference type="PROSITE" id="PS50022"/>
    </source>
</evidence>
<dbReference type="InterPro" id="IPR000421">
    <property type="entry name" value="FA58C"/>
</dbReference>
<accession>A0AAU9CS70</accession>
<feature type="chain" id="PRO_5043998094" description="F5/8 type C domain-containing protein" evidence="1">
    <location>
        <begin position="19"/>
        <end position="667"/>
    </location>
</feature>
<dbReference type="KEGG" id="fax:FUAX_44030"/>
<feature type="domain" description="F5/8 type C" evidence="2">
    <location>
        <begin position="502"/>
        <end position="665"/>
    </location>
</feature>